<feature type="chain" id="PRO_5045386078" evidence="2">
    <location>
        <begin position="24"/>
        <end position="244"/>
    </location>
</feature>
<dbReference type="RefSeq" id="WP_254573592.1">
    <property type="nucleotide sequence ID" value="NZ_CP098502.1"/>
</dbReference>
<protein>
    <submittedName>
        <fullName evidence="3">Uncharacterized protein</fullName>
    </submittedName>
</protein>
<feature type="region of interest" description="Disordered" evidence="1">
    <location>
        <begin position="36"/>
        <end position="64"/>
    </location>
</feature>
<sequence length="244" mass="25295">MRKVALLAVSIAALFGIVSVAMAAVTADQGLTVKTTGKKGTKAKPRPIGFTVTTTTKGTGATPDGTFGTSQAVIHFDKNLKFNNKKFPTCAINVVVATPDKCPAGSKVGSGSANAKIEPAPGTLAANPTIQAFNGPKGAFYLRLAKGTIDPVDDTGVIPAKLSKDTGKYGSKLTVSIPKAYYNNLGLRITLTRFLTKVKATYKGTPYIVSTGCTGKKYNFGGDFTFIDGAGATNKVSVKTTSKC</sequence>
<evidence type="ECO:0000313" key="3">
    <source>
        <dbReference type="EMBL" id="UTI66940.1"/>
    </source>
</evidence>
<keyword evidence="4" id="KW-1185">Reference proteome</keyword>
<gene>
    <name evidence="3" type="ORF">NBH00_12200</name>
</gene>
<name>A0ABY5DZH4_9ACTN</name>
<keyword evidence="2" id="KW-0732">Signal</keyword>
<feature type="compositionally biased region" description="Basic residues" evidence="1">
    <location>
        <begin position="36"/>
        <end position="45"/>
    </location>
</feature>
<organism evidence="3 4">
    <name type="scientific">Paraconexibacter antarcticus</name>
    <dbReference type="NCBI Taxonomy" id="2949664"/>
    <lineage>
        <taxon>Bacteria</taxon>
        <taxon>Bacillati</taxon>
        <taxon>Actinomycetota</taxon>
        <taxon>Thermoleophilia</taxon>
        <taxon>Solirubrobacterales</taxon>
        <taxon>Paraconexibacteraceae</taxon>
        <taxon>Paraconexibacter</taxon>
    </lineage>
</organism>
<feature type="signal peptide" evidence="2">
    <location>
        <begin position="1"/>
        <end position="23"/>
    </location>
</feature>
<dbReference type="Proteomes" id="UP001056035">
    <property type="component" value="Chromosome"/>
</dbReference>
<feature type="compositionally biased region" description="Low complexity" evidence="1">
    <location>
        <begin position="49"/>
        <end position="64"/>
    </location>
</feature>
<evidence type="ECO:0000256" key="1">
    <source>
        <dbReference type="SAM" id="MobiDB-lite"/>
    </source>
</evidence>
<reference evidence="3 4" key="1">
    <citation type="submission" date="2022-06" db="EMBL/GenBank/DDBJ databases">
        <title>Paraconexibacter antarcticus.</title>
        <authorList>
            <person name="Kim C.S."/>
        </authorList>
    </citation>
    <scope>NUCLEOTIDE SEQUENCE [LARGE SCALE GENOMIC DNA]</scope>
    <source>
        <strain evidence="3 4">02-257</strain>
    </source>
</reference>
<proteinExistence type="predicted"/>
<dbReference type="EMBL" id="CP098502">
    <property type="protein sequence ID" value="UTI66940.1"/>
    <property type="molecule type" value="Genomic_DNA"/>
</dbReference>
<accession>A0ABY5DZH4</accession>
<evidence type="ECO:0000313" key="4">
    <source>
        <dbReference type="Proteomes" id="UP001056035"/>
    </source>
</evidence>
<evidence type="ECO:0000256" key="2">
    <source>
        <dbReference type="SAM" id="SignalP"/>
    </source>
</evidence>